<evidence type="ECO:0000313" key="6">
    <source>
        <dbReference type="Proteomes" id="UP000618319"/>
    </source>
</evidence>
<keyword evidence="4" id="KW-0732">Signal</keyword>
<dbReference type="InterPro" id="IPR019734">
    <property type="entry name" value="TPR_rpt"/>
</dbReference>
<keyword evidence="6" id="KW-1185">Reference proteome</keyword>
<feature type="chain" id="PRO_5047366986" description="Tetratricopeptide repeat protein" evidence="4">
    <location>
        <begin position="32"/>
        <end position="222"/>
    </location>
</feature>
<evidence type="ECO:0008006" key="7">
    <source>
        <dbReference type="Google" id="ProtNLM"/>
    </source>
</evidence>
<protein>
    <recommendedName>
        <fullName evidence="7">Tetratricopeptide repeat protein</fullName>
    </recommendedName>
</protein>
<feature type="repeat" description="TPR" evidence="3">
    <location>
        <begin position="71"/>
        <end position="104"/>
    </location>
</feature>
<evidence type="ECO:0000256" key="3">
    <source>
        <dbReference type="PROSITE-ProRule" id="PRU00339"/>
    </source>
</evidence>
<evidence type="ECO:0000256" key="1">
    <source>
        <dbReference type="ARBA" id="ARBA00022737"/>
    </source>
</evidence>
<dbReference type="InterPro" id="IPR050498">
    <property type="entry name" value="Ycf3"/>
</dbReference>
<dbReference type="PANTHER" id="PTHR44858:SF1">
    <property type="entry name" value="UDP-N-ACETYLGLUCOSAMINE--PEPTIDE N-ACETYLGLUCOSAMINYLTRANSFERASE SPINDLY-RELATED"/>
    <property type="match status" value="1"/>
</dbReference>
<dbReference type="Pfam" id="PF12895">
    <property type="entry name" value="ANAPC3"/>
    <property type="match status" value="1"/>
</dbReference>
<comment type="caution">
    <text evidence="5">The sequence shown here is derived from an EMBL/GenBank/DDBJ whole genome shotgun (WGS) entry which is preliminary data.</text>
</comment>
<name>A0ABR9TD39_9SPHI</name>
<dbReference type="InterPro" id="IPR011990">
    <property type="entry name" value="TPR-like_helical_dom_sf"/>
</dbReference>
<organism evidence="5 6">
    <name type="scientific">Sphingobacterium pedocola</name>
    <dbReference type="NCBI Taxonomy" id="2082722"/>
    <lineage>
        <taxon>Bacteria</taxon>
        <taxon>Pseudomonadati</taxon>
        <taxon>Bacteroidota</taxon>
        <taxon>Sphingobacteriia</taxon>
        <taxon>Sphingobacteriales</taxon>
        <taxon>Sphingobacteriaceae</taxon>
        <taxon>Sphingobacterium</taxon>
    </lineage>
</organism>
<gene>
    <name evidence="5" type="ORF">C4F40_17590</name>
</gene>
<feature type="signal peptide" evidence="4">
    <location>
        <begin position="1"/>
        <end position="31"/>
    </location>
</feature>
<dbReference type="Proteomes" id="UP000618319">
    <property type="component" value="Unassembled WGS sequence"/>
</dbReference>
<evidence type="ECO:0000256" key="4">
    <source>
        <dbReference type="SAM" id="SignalP"/>
    </source>
</evidence>
<dbReference type="PANTHER" id="PTHR44858">
    <property type="entry name" value="TETRATRICOPEPTIDE REPEAT PROTEIN 6"/>
    <property type="match status" value="1"/>
</dbReference>
<evidence type="ECO:0000313" key="5">
    <source>
        <dbReference type="EMBL" id="MBE8722542.1"/>
    </source>
</evidence>
<dbReference type="Gene3D" id="1.25.40.10">
    <property type="entry name" value="Tetratricopeptide repeat domain"/>
    <property type="match status" value="2"/>
</dbReference>
<reference evidence="5 6" key="1">
    <citation type="submission" date="2018-02" db="EMBL/GenBank/DDBJ databases">
        <title>Sphingobacterium KA21.</title>
        <authorList>
            <person name="Vasarhelyi B.M."/>
            <person name="Deshmukh S."/>
            <person name="Balint B."/>
            <person name="Kukolya J."/>
        </authorList>
    </citation>
    <scope>NUCLEOTIDE SEQUENCE [LARGE SCALE GENOMIC DNA]</scope>
    <source>
        <strain evidence="5 6">Ka21</strain>
    </source>
</reference>
<dbReference type="EMBL" id="PSKQ01000024">
    <property type="protein sequence ID" value="MBE8722542.1"/>
    <property type="molecule type" value="Genomic_DNA"/>
</dbReference>
<dbReference type="PROSITE" id="PS50005">
    <property type="entry name" value="TPR"/>
    <property type="match status" value="1"/>
</dbReference>
<proteinExistence type="predicted"/>
<keyword evidence="2 3" id="KW-0802">TPR repeat</keyword>
<dbReference type="SUPFAM" id="SSF48452">
    <property type="entry name" value="TPR-like"/>
    <property type="match status" value="1"/>
</dbReference>
<sequence>MNLKFVGTRLRTLKLGIATLALAVTTLSAYAQQEEHSNPNVRLGQKALLDGDFKSAASHLEKALPAENKDPDVLYLLGYSQFHTGEYTKAAASFSKVIALDSKNANAYYYKAKANNNLAIAKESKLSLAQKEQLLASSIDDYTKAISVNANDAKLYQNRAISYRDLGILKGTSGAANYNKAVATDAYNKAIVDYEKVLTYDAARKDIQTEVKKAKVYRDNLK</sequence>
<keyword evidence="1" id="KW-0677">Repeat</keyword>
<accession>A0ABR9TD39</accession>
<dbReference type="RefSeq" id="WP_196938943.1">
    <property type="nucleotide sequence ID" value="NZ_MU158689.1"/>
</dbReference>
<evidence type="ECO:0000256" key="2">
    <source>
        <dbReference type="ARBA" id="ARBA00022803"/>
    </source>
</evidence>
<dbReference type="SMART" id="SM00028">
    <property type="entry name" value="TPR"/>
    <property type="match status" value="3"/>
</dbReference>